<protein>
    <submittedName>
        <fullName evidence="2">CxC2 domain-containing protein</fullName>
    </submittedName>
</protein>
<gene>
    <name evidence="2" type="ORF">MVEN_02253100</name>
</gene>
<evidence type="ECO:0000313" key="2">
    <source>
        <dbReference type="EMBL" id="KAF7335029.1"/>
    </source>
</evidence>
<sequence length="348" mass="38810">MAALIFDNFKVTRRIRYTDGLRQKREGRKNHSEAQIKTLLAARRYADANVSNTDGDDGGEEPGICLISKSDDYLAASTLLSLGSDTALLGSDDISGHKSLSEIEMSTESSDEEDGHDDITGGKCDFCSVVLGPKANIPRRFFRCIDCDSCILCENCLYHEHISKPGHKLDEWNAAACDWIPTKFKETGLEKKYAMYCSSCCKILARAGERMPRGTLMCRRCGDGLLCKACCVEDHASEPLHWVQRWSGQIWHKTALNDLGFVYQMGHEGRACDEPEKVSSLLVLDICGAVSLRVRYCGCGKFDGKGEWGHWQQILYTGWHPSLLDTTAVCATFQVRDHHARATELRRG</sequence>
<reference evidence="2" key="1">
    <citation type="submission" date="2020-05" db="EMBL/GenBank/DDBJ databases">
        <title>Mycena genomes resolve the evolution of fungal bioluminescence.</title>
        <authorList>
            <person name="Tsai I.J."/>
        </authorList>
    </citation>
    <scope>NUCLEOTIDE SEQUENCE</scope>
    <source>
        <strain evidence="2">CCC161011</strain>
    </source>
</reference>
<dbReference type="Pfam" id="PF18803">
    <property type="entry name" value="CxC2"/>
    <property type="match status" value="1"/>
</dbReference>
<dbReference type="InterPro" id="IPR041457">
    <property type="entry name" value="CxC2_KDZ-assoc"/>
</dbReference>
<organism evidence="2 3">
    <name type="scientific">Mycena venus</name>
    <dbReference type="NCBI Taxonomy" id="2733690"/>
    <lineage>
        <taxon>Eukaryota</taxon>
        <taxon>Fungi</taxon>
        <taxon>Dikarya</taxon>
        <taxon>Basidiomycota</taxon>
        <taxon>Agaricomycotina</taxon>
        <taxon>Agaricomycetes</taxon>
        <taxon>Agaricomycetidae</taxon>
        <taxon>Agaricales</taxon>
        <taxon>Marasmiineae</taxon>
        <taxon>Mycenaceae</taxon>
        <taxon>Mycena</taxon>
    </lineage>
</organism>
<keyword evidence="3" id="KW-1185">Reference proteome</keyword>
<dbReference type="Proteomes" id="UP000620124">
    <property type="component" value="Unassembled WGS sequence"/>
</dbReference>
<comment type="caution">
    <text evidence="2">The sequence shown here is derived from an EMBL/GenBank/DDBJ whole genome shotgun (WGS) entry which is preliminary data.</text>
</comment>
<evidence type="ECO:0000313" key="3">
    <source>
        <dbReference type="Proteomes" id="UP000620124"/>
    </source>
</evidence>
<evidence type="ECO:0000259" key="1">
    <source>
        <dbReference type="Pfam" id="PF18803"/>
    </source>
</evidence>
<feature type="domain" description="CxC2-like cysteine cluster KDZ transposase-associated" evidence="1">
    <location>
        <begin position="256"/>
        <end position="339"/>
    </location>
</feature>
<dbReference type="OrthoDB" id="3036934at2759"/>
<dbReference type="AlphaFoldDB" id="A0A8H6X6S8"/>
<accession>A0A8H6X6S8</accession>
<dbReference type="EMBL" id="JACAZI010000025">
    <property type="protein sequence ID" value="KAF7335029.1"/>
    <property type="molecule type" value="Genomic_DNA"/>
</dbReference>
<name>A0A8H6X6S8_9AGAR</name>
<proteinExistence type="predicted"/>